<dbReference type="Proteomes" id="UP001055091">
    <property type="component" value="Unassembled WGS sequence"/>
</dbReference>
<reference evidence="2" key="1">
    <citation type="submission" date="2022-01" db="EMBL/GenBank/DDBJ databases">
        <title>Novel bile acid biosynthetic pathways are enriched in the microbiome of centenarians.</title>
        <authorList>
            <person name="Sato Y."/>
            <person name="Atarashi K."/>
            <person name="Plichta R.D."/>
            <person name="Arai Y."/>
            <person name="Sasajima S."/>
            <person name="Kearney M.S."/>
            <person name="Suda W."/>
            <person name="Takeshita K."/>
            <person name="Sasaki T."/>
            <person name="Okamoto S."/>
            <person name="Skelly N.A."/>
            <person name="Okamura Y."/>
            <person name="Vlamakis H."/>
            <person name="Li Y."/>
            <person name="Tanoue T."/>
            <person name="Takei H."/>
            <person name="Nittono H."/>
            <person name="Narushima S."/>
            <person name="Irie J."/>
            <person name="Itoh H."/>
            <person name="Moriya K."/>
            <person name="Sugiura Y."/>
            <person name="Suematsu M."/>
            <person name="Moritoki N."/>
            <person name="Shibata S."/>
            <person name="Littman R.D."/>
            <person name="Fischbach A.M."/>
            <person name="Uwamino Y."/>
            <person name="Inoue T."/>
            <person name="Honda A."/>
            <person name="Hattori M."/>
            <person name="Murai T."/>
            <person name="Xavier J.R."/>
            <person name="Hirose N."/>
            <person name="Honda K."/>
        </authorList>
    </citation>
    <scope>NUCLEOTIDE SEQUENCE</scope>
    <source>
        <strain evidence="2">CE91-St55</strain>
    </source>
</reference>
<accession>A0AA37N5L7</accession>
<evidence type="ECO:0000313" key="2">
    <source>
        <dbReference type="EMBL" id="GKH04118.1"/>
    </source>
</evidence>
<dbReference type="InterPro" id="IPR025923">
    <property type="entry name" value="YodL-like_dom"/>
</dbReference>
<dbReference type="Pfam" id="PF14191">
    <property type="entry name" value="YodL"/>
    <property type="match status" value="1"/>
</dbReference>
<comment type="caution">
    <text evidence="2">The sequence shown here is derived from an EMBL/GenBank/DDBJ whole genome shotgun (WGS) entry which is preliminary data.</text>
</comment>
<name>A0AA37N5L7_9FIRM</name>
<evidence type="ECO:0000259" key="1">
    <source>
        <dbReference type="Pfam" id="PF14191"/>
    </source>
</evidence>
<organism evidence="2 3">
    <name type="scientific">Hungatella hathewayi</name>
    <dbReference type="NCBI Taxonomy" id="154046"/>
    <lineage>
        <taxon>Bacteria</taxon>
        <taxon>Bacillati</taxon>
        <taxon>Bacillota</taxon>
        <taxon>Clostridia</taxon>
        <taxon>Lachnospirales</taxon>
        <taxon>Lachnospiraceae</taxon>
        <taxon>Hungatella</taxon>
    </lineage>
</organism>
<protein>
    <recommendedName>
        <fullName evidence="1">YodL-like domain-containing protein</fullName>
    </recommendedName>
</protein>
<sequence>MPMRGIRVENGRILYFGNPAGYVAGSQAVVDPIFKGKELEAYLERQGGIEAVVWKGGVYDRLMNGQAETQGCEPLKNCRIWQLKSDVNIHMKFIGYDTLVTRFGEPAPQNYHMVYDGEIETNELDRIYEKFDGGQEVPGYTGHSLSVSDVIELYDEDTSEFYYVDYRDFKPVAFGEPEPIQSQVLQL</sequence>
<dbReference type="EMBL" id="BQNJ01000002">
    <property type="protein sequence ID" value="GKH04118.1"/>
    <property type="molecule type" value="Genomic_DNA"/>
</dbReference>
<feature type="domain" description="YodL-like" evidence="1">
    <location>
        <begin position="77"/>
        <end position="174"/>
    </location>
</feature>
<dbReference type="AlphaFoldDB" id="A0AA37N5L7"/>
<proteinExistence type="predicted"/>
<evidence type="ECO:0000313" key="3">
    <source>
        <dbReference type="Proteomes" id="UP001055091"/>
    </source>
</evidence>
<gene>
    <name evidence="2" type="ORF">CE91St55_60990</name>
</gene>